<accession>A0A2X5P787</accession>
<dbReference type="Proteomes" id="UP000248758">
    <property type="component" value="Chromosome 1"/>
</dbReference>
<evidence type="ECO:0000313" key="2">
    <source>
        <dbReference type="Proteomes" id="UP000248758"/>
    </source>
</evidence>
<dbReference type="EMBL" id="LS483499">
    <property type="protein sequence ID" value="SQK74103.1"/>
    <property type="molecule type" value="Genomic_DNA"/>
</dbReference>
<protein>
    <submittedName>
        <fullName evidence="1">Cysteine/glutathione ABC transporter membrane /ATP-binding component</fullName>
    </submittedName>
</protein>
<keyword evidence="1" id="KW-0067">ATP-binding</keyword>
<sequence>MDRVCVMENGHIIEQGDTSTLLSARGRYWQFTQRLNPSEVIPDAIDPAAVSG</sequence>
<organism evidence="1 2">
    <name type="scientific">Tatumella ptyseos</name>
    <dbReference type="NCBI Taxonomy" id="82987"/>
    <lineage>
        <taxon>Bacteria</taxon>
        <taxon>Pseudomonadati</taxon>
        <taxon>Pseudomonadota</taxon>
        <taxon>Gammaproteobacteria</taxon>
        <taxon>Enterobacterales</taxon>
        <taxon>Erwiniaceae</taxon>
        <taxon>Tatumella</taxon>
    </lineage>
</organism>
<gene>
    <name evidence="1" type="ORF">NCTC11468_01322</name>
</gene>
<reference evidence="1 2" key="1">
    <citation type="submission" date="2018-06" db="EMBL/GenBank/DDBJ databases">
        <authorList>
            <consortium name="Pathogen Informatics"/>
            <person name="Doyle S."/>
        </authorList>
    </citation>
    <scope>NUCLEOTIDE SEQUENCE [LARGE SCALE GENOMIC DNA]</scope>
    <source>
        <strain evidence="1 2">NCTC11468</strain>
    </source>
</reference>
<dbReference type="AlphaFoldDB" id="A0A2X5P787"/>
<keyword evidence="1" id="KW-0547">Nucleotide-binding</keyword>
<dbReference type="KEGG" id="tpty:NCTC11468_01322"/>
<dbReference type="GO" id="GO:0005524">
    <property type="term" value="F:ATP binding"/>
    <property type="evidence" value="ECO:0007669"/>
    <property type="project" value="UniProtKB-KW"/>
</dbReference>
<proteinExistence type="predicted"/>
<name>A0A2X5P787_9GAMM</name>
<evidence type="ECO:0000313" key="1">
    <source>
        <dbReference type="EMBL" id="SQK74103.1"/>
    </source>
</evidence>